<name>A0AA88W8B8_9ASTE</name>
<evidence type="ECO:0000313" key="2">
    <source>
        <dbReference type="EMBL" id="KAK3021678.1"/>
    </source>
</evidence>
<feature type="transmembrane region" description="Helical" evidence="1">
    <location>
        <begin position="39"/>
        <end position="57"/>
    </location>
</feature>
<gene>
    <name evidence="2" type="ORF">RJ639_047512</name>
</gene>
<accession>A0AA88W8B8</accession>
<dbReference type="EMBL" id="JAVXUP010000749">
    <property type="protein sequence ID" value="KAK3021678.1"/>
    <property type="molecule type" value="Genomic_DNA"/>
</dbReference>
<evidence type="ECO:0000256" key="1">
    <source>
        <dbReference type="SAM" id="Phobius"/>
    </source>
</evidence>
<dbReference type="AlphaFoldDB" id="A0AA88W8B8"/>
<comment type="caution">
    <text evidence="2">The sequence shown here is derived from an EMBL/GenBank/DDBJ whole genome shotgun (WGS) entry which is preliminary data.</text>
</comment>
<proteinExistence type="predicted"/>
<protein>
    <submittedName>
        <fullName evidence="2">Uncharacterized protein</fullName>
    </submittedName>
</protein>
<sequence length="80" mass="8796">MEGLQICQSGEASEVKLCKRVSIIHKLDEMDVKTARSGLHILLGGICALTVVVFFRFDLPICPGYCLIVSRDGMISIEID</sequence>
<organism evidence="2 3">
    <name type="scientific">Escallonia herrerae</name>
    <dbReference type="NCBI Taxonomy" id="1293975"/>
    <lineage>
        <taxon>Eukaryota</taxon>
        <taxon>Viridiplantae</taxon>
        <taxon>Streptophyta</taxon>
        <taxon>Embryophyta</taxon>
        <taxon>Tracheophyta</taxon>
        <taxon>Spermatophyta</taxon>
        <taxon>Magnoliopsida</taxon>
        <taxon>eudicotyledons</taxon>
        <taxon>Gunneridae</taxon>
        <taxon>Pentapetalae</taxon>
        <taxon>asterids</taxon>
        <taxon>campanulids</taxon>
        <taxon>Escalloniales</taxon>
        <taxon>Escalloniaceae</taxon>
        <taxon>Escallonia</taxon>
    </lineage>
</organism>
<keyword evidence="1" id="KW-0472">Membrane</keyword>
<keyword evidence="1" id="KW-0812">Transmembrane</keyword>
<keyword evidence="1" id="KW-1133">Transmembrane helix</keyword>
<keyword evidence="3" id="KW-1185">Reference proteome</keyword>
<evidence type="ECO:0000313" key="3">
    <source>
        <dbReference type="Proteomes" id="UP001188597"/>
    </source>
</evidence>
<reference evidence="2" key="1">
    <citation type="submission" date="2022-12" db="EMBL/GenBank/DDBJ databases">
        <title>Draft genome assemblies for two species of Escallonia (Escalloniales).</title>
        <authorList>
            <person name="Chanderbali A."/>
            <person name="Dervinis C."/>
            <person name="Anghel I."/>
            <person name="Soltis D."/>
            <person name="Soltis P."/>
            <person name="Zapata F."/>
        </authorList>
    </citation>
    <scope>NUCLEOTIDE SEQUENCE</scope>
    <source>
        <strain evidence="2">UCBG64.0493</strain>
        <tissue evidence="2">Leaf</tissue>
    </source>
</reference>
<dbReference type="Proteomes" id="UP001188597">
    <property type="component" value="Unassembled WGS sequence"/>
</dbReference>